<dbReference type="InterPro" id="IPR046878">
    <property type="entry name" value="Big_14"/>
</dbReference>
<comment type="caution">
    <text evidence="3">The sequence shown here is derived from an EMBL/GenBank/DDBJ whole genome shotgun (WGS) entry which is preliminary data.</text>
</comment>
<dbReference type="EMBL" id="JABSWW010000001">
    <property type="protein sequence ID" value="NRT86854.1"/>
    <property type="molecule type" value="Genomic_DNA"/>
</dbReference>
<name>A0AAX0AV20_CLOBE</name>
<dbReference type="Proteomes" id="UP001193748">
    <property type="component" value="Unassembled WGS sequence"/>
</dbReference>
<organism evidence="3 4">
    <name type="scientific">Clostridium beijerinckii</name>
    <name type="common">Clostridium MP</name>
    <dbReference type="NCBI Taxonomy" id="1520"/>
    <lineage>
        <taxon>Bacteria</taxon>
        <taxon>Bacillati</taxon>
        <taxon>Bacillota</taxon>
        <taxon>Clostridia</taxon>
        <taxon>Eubacteriales</taxon>
        <taxon>Clostridiaceae</taxon>
        <taxon>Clostridium</taxon>
    </lineage>
</organism>
<proteinExistence type="predicted"/>
<keyword evidence="1" id="KW-1133">Transmembrane helix</keyword>
<dbReference type="Pfam" id="PF20251">
    <property type="entry name" value="Big_14"/>
    <property type="match status" value="1"/>
</dbReference>
<gene>
    <name evidence="3" type="ORF">B0H41_000533</name>
</gene>
<evidence type="ECO:0000256" key="1">
    <source>
        <dbReference type="SAM" id="Phobius"/>
    </source>
</evidence>
<sequence length="357" mass="40646">MICNNCGTNNPDEAHSCGNCGQNFEVQHMPKIYEHKRRKFLKSLFIILGTIFGGIFFFVFFTALPWILLALGITLSPNPPTPKITHGEFPFHLVYEADGKQYTIDDTIICDYGGKGADEGRGKYIKWEERLSSGNKITSFLFNEDYQYGIKLFDGVIQSQGSTTIICDIGNPEYYLGYKKYKDYSPGRVNISSPIANGIISEDELWNKYKIKIIEEKFSEPKVGNSISAETAYKDVAELVAKGVMVTPQEYSYSPGTKQIVFKWKNDTDKQLTSEQSFYIQKKVDDKWQDVYREKAVSFSREEITITPNTEMLHTYDISKYTNNIPAGNYRVVSPVLVPVKEKTFEAHVLCGEFTIN</sequence>
<protein>
    <recommendedName>
        <fullName evidence="2">Bacterial Ig-like domain-containing protein</fullName>
    </recommendedName>
</protein>
<reference evidence="3" key="2">
    <citation type="journal article" date="2022" name="Nat. Biotechnol.">
        <title>Carbon-negative production of acetone and isopropanol by gas fermentation at industrial pilot scale.</title>
        <authorList>
            <person name="Liew F.E."/>
            <person name="Nogle R."/>
            <person name="Abdalla T."/>
            <person name="Rasor B.J."/>
            <person name="Canter C."/>
            <person name="Jensen R.O."/>
            <person name="Wang L."/>
            <person name="Strutz J."/>
            <person name="Chirania P."/>
            <person name="De Tissera S."/>
            <person name="Mueller A.P."/>
            <person name="Ruan Z."/>
            <person name="Gao A."/>
            <person name="Tran L."/>
            <person name="Engle N.L."/>
            <person name="Bromley J.C."/>
            <person name="Daniell J."/>
            <person name="Conrado R."/>
            <person name="Tschaplinski T.J."/>
            <person name="Giannone R.J."/>
            <person name="Hettich R.L."/>
            <person name="Karim A.S."/>
            <person name="Simpson S.D."/>
            <person name="Brown S.D."/>
            <person name="Leang C."/>
            <person name="Jewett M.C."/>
            <person name="Kopke M."/>
        </authorList>
    </citation>
    <scope>NUCLEOTIDE SEQUENCE</scope>
    <source>
        <strain evidence="3">DJ080</strain>
    </source>
</reference>
<accession>A0AAX0AV20</accession>
<evidence type="ECO:0000259" key="2">
    <source>
        <dbReference type="Pfam" id="PF20251"/>
    </source>
</evidence>
<feature type="domain" description="Bacterial Ig-like" evidence="2">
    <location>
        <begin position="242"/>
        <end position="344"/>
    </location>
</feature>
<evidence type="ECO:0000313" key="4">
    <source>
        <dbReference type="Proteomes" id="UP001193748"/>
    </source>
</evidence>
<keyword evidence="1" id="KW-0472">Membrane</keyword>
<dbReference type="AlphaFoldDB" id="A0AAX0AV20"/>
<dbReference type="RefSeq" id="WP_077843084.1">
    <property type="nucleotide sequence ID" value="NZ_CP107022.1"/>
</dbReference>
<reference evidence="3" key="1">
    <citation type="submission" date="2020-05" db="EMBL/GenBank/DDBJ databases">
        <authorList>
            <person name="Brown S."/>
            <person name="Huntemann M."/>
            <person name="Clum A."/>
            <person name="Spunde A."/>
            <person name="Palaniappan K."/>
            <person name="Ritter S."/>
            <person name="Mikhailova N."/>
            <person name="Chen I.-M."/>
            <person name="Stamatis D."/>
            <person name="Reddy T."/>
            <person name="O'Malley R."/>
            <person name="Daum C."/>
            <person name="Shapiro N."/>
            <person name="Ivanova N."/>
            <person name="Kyrpides N."/>
            <person name="Woyke T."/>
        </authorList>
    </citation>
    <scope>NUCLEOTIDE SEQUENCE</scope>
    <source>
        <strain evidence="3">DJ080</strain>
    </source>
</reference>
<evidence type="ECO:0000313" key="3">
    <source>
        <dbReference type="EMBL" id="NRT86854.1"/>
    </source>
</evidence>
<keyword evidence="1" id="KW-0812">Transmembrane</keyword>
<feature type="transmembrane region" description="Helical" evidence="1">
    <location>
        <begin position="44"/>
        <end position="73"/>
    </location>
</feature>